<reference evidence="2" key="2">
    <citation type="submission" date="2018-07" db="EMBL/GenBank/DDBJ databases">
        <authorList>
            <person name="Wilson K.M."/>
            <person name="Ely B."/>
        </authorList>
    </citation>
    <scope>NUCLEOTIDE SEQUENCE</scope>
</reference>
<dbReference type="Proteomes" id="UP000259683">
    <property type="component" value="Segment"/>
</dbReference>
<reference evidence="2" key="3">
    <citation type="submission" date="2021-07" db="EMBL/GenBank/DDBJ databases">
        <title>Giant CbK-like Caulobacter bacteriophages have genetically divergent genomes.</title>
        <authorList>
            <person name="Wilson K."/>
            <person name="Ely B."/>
        </authorList>
    </citation>
    <scope>NUCLEOTIDE SEQUENCE</scope>
</reference>
<dbReference type="EMBL" id="MH588547">
    <property type="protein sequence ID" value="AXQ69614.1"/>
    <property type="molecule type" value="Genomic_DNA"/>
</dbReference>
<evidence type="ECO:0000313" key="3">
    <source>
        <dbReference type="Proteomes" id="UP000259683"/>
    </source>
</evidence>
<accession>A0A385EE02</accession>
<proteinExistence type="predicted"/>
<evidence type="ECO:0000313" key="2">
    <source>
        <dbReference type="EMBL" id="AXQ70114.1"/>
    </source>
</evidence>
<name>A0A385EE02_9CAUD</name>
<protein>
    <recommendedName>
        <fullName evidence="4">Antirestriction protein ArdA</fullName>
    </recommendedName>
</protein>
<evidence type="ECO:0000313" key="1">
    <source>
        <dbReference type="EMBL" id="AXQ69614.1"/>
    </source>
</evidence>
<organism evidence="2 3">
    <name type="scientific">Caulobacter phage CcrSC</name>
    <dbReference type="NCBI Taxonomy" id="2283272"/>
    <lineage>
        <taxon>Viruses</taxon>
        <taxon>Duplodnaviria</taxon>
        <taxon>Heunggongvirae</taxon>
        <taxon>Uroviricota</taxon>
        <taxon>Caudoviricetes</taxon>
        <taxon>Jeanschmidtviridae</taxon>
        <taxon>Bertelyvirus</taxon>
        <taxon>Bertelyvirus SC</taxon>
    </lineage>
</organism>
<sequence length="256" mass="28970">MDLTTFTAKADFVLCNEPVTITVKPAGRPLYLSFSIDQIGMIGGAEELYAKAEQHGVEDLITVLNISNVLSLKSIETYDDEDREAVESLRYALLMLDGERYASDVQFEDVDEAEFSNRDDTIDSRQIVERVEVLRSALETAGFDTADLSALEDLDADEAVKDADQRDAFNAIREEFLILARMVEEGGNYGEDWRFGATLVRESYFTEFAQEECESLGFISKDFPSWIAIDWEKTAETMLHDYTEIDFDGVSYYVRA</sequence>
<evidence type="ECO:0008006" key="4">
    <source>
        <dbReference type="Google" id="ProtNLM"/>
    </source>
</evidence>
<reference evidence="3" key="1">
    <citation type="submission" date="2018-07" db="EMBL/GenBank/DDBJ databases">
        <title>Giant CbK-like Caulobacter bacteriophages have genetically divergent genomes.</title>
        <authorList>
            <person name="Wilson K.M."/>
            <person name="Ely B."/>
        </authorList>
    </citation>
    <scope>NUCLEOTIDE SEQUENCE [LARGE SCALE GENOMIC DNA]</scope>
</reference>
<dbReference type="EMBL" id="MH588547">
    <property type="protein sequence ID" value="AXQ70114.1"/>
    <property type="molecule type" value="Genomic_DNA"/>
</dbReference>
<keyword evidence="3" id="KW-1185">Reference proteome</keyword>
<gene>
    <name evidence="1" type="ORF">CcrSC_gp032</name>
    <name evidence="2" type="ORF">CcrSC_gp532</name>
</gene>